<dbReference type="Pfam" id="PF13641">
    <property type="entry name" value="Glyco_tranf_2_3"/>
    <property type="match status" value="1"/>
</dbReference>
<evidence type="ECO:0000256" key="1">
    <source>
        <dbReference type="ARBA" id="ARBA00006739"/>
    </source>
</evidence>
<sequence>MYIHCLWVYIRIWELDYMNLTALGITPIVIFNGVVWFFFTFAYFYQIVYLIRVMFKGDVVLPQAKKHHRYAFVIPAHNEESVVGNLVTSILSQKYEGTIDCYVIADACTDKTFERAQAAGAITWARNDLVRKGKSWVLDYAFNRILDEKPDAYDAFFIMDADNILSPNYVEIMNQAFDAGYLVCTSYRNSKNFDSSWISSAYALWFLREAKFLNNARMMLGTSCAISGSGWMVAVPIIRGMHGWRFHTLTEDIQFSTFCCAHDIQIGYAPAEFFDEQPITFKASWTQRMRWTKGFYQVFFSYFKNLVHGISHKRFSSYDMLMTVAPGMILTLLSFFVNAAYLIVGVLSHGFIATTAELAMCIASLFVTFLSMYITFFVLGVITTISERKHIHSHKKWRVIANMFTFPLFMMTYIPITVAALFKKVEWVPTKHDIAVNFDQVMSEGTQNI</sequence>
<feature type="transmembrane region" description="Helical" evidence="4">
    <location>
        <begin position="320"/>
        <end position="344"/>
    </location>
</feature>
<accession>F1T4Q2</accession>
<dbReference type="EC" id="2.4.-.-" evidence="5"/>
<dbReference type="eggNOG" id="COG1215">
    <property type="taxonomic scope" value="Bacteria"/>
</dbReference>
<name>F1T4Q2_9ACTN</name>
<feature type="transmembrane region" description="Helical" evidence="4">
    <location>
        <begin position="20"/>
        <end position="45"/>
    </location>
</feature>
<dbReference type="Proteomes" id="UP000005947">
    <property type="component" value="Unassembled WGS sequence"/>
</dbReference>
<dbReference type="EMBL" id="ACGK02000001">
    <property type="protein sequence ID" value="EGF23696.1"/>
    <property type="molecule type" value="Genomic_DNA"/>
</dbReference>
<evidence type="ECO:0000313" key="6">
    <source>
        <dbReference type="Proteomes" id="UP000005947"/>
    </source>
</evidence>
<dbReference type="CDD" id="cd06438">
    <property type="entry name" value="EpsO_like"/>
    <property type="match status" value="1"/>
</dbReference>
<proteinExistence type="inferred from homology"/>
<dbReference type="PANTHER" id="PTHR43630:SF1">
    <property type="entry name" value="POLY-BETA-1,6-N-ACETYL-D-GLUCOSAMINE SYNTHASE"/>
    <property type="match status" value="1"/>
</dbReference>
<evidence type="ECO:0000256" key="4">
    <source>
        <dbReference type="SAM" id="Phobius"/>
    </source>
</evidence>
<organism evidence="5 6">
    <name type="scientific">Fannyhessea vaginae DSM 15829</name>
    <dbReference type="NCBI Taxonomy" id="525256"/>
    <lineage>
        <taxon>Bacteria</taxon>
        <taxon>Bacillati</taxon>
        <taxon>Actinomycetota</taxon>
        <taxon>Coriobacteriia</taxon>
        <taxon>Coriobacteriales</taxon>
        <taxon>Atopobiaceae</taxon>
        <taxon>Fannyhessea</taxon>
    </lineage>
</organism>
<keyword evidence="4" id="KW-0472">Membrane</keyword>
<evidence type="ECO:0000313" key="5">
    <source>
        <dbReference type="EMBL" id="EGF23696.1"/>
    </source>
</evidence>
<feature type="transmembrane region" description="Helical" evidence="4">
    <location>
        <begin position="403"/>
        <end position="422"/>
    </location>
</feature>
<dbReference type="GO" id="GO:0016757">
    <property type="term" value="F:glycosyltransferase activity"/>
    <property type="evidence" value="ECO:0007669"/>
    <property type="project" value="UniProtKB-KW"/>
</dbReference>
<feature type="transmembrane region" description="Helical" evidence="4">
    <location>
        <begin position="356"/>
        <end position="382"/>
    </location>
</feature>
<evidence type="ECO:0000256" key="2">
    <source>
        <dbReference type="ARBA" id="ARBA00022676"/>
    </source>
</evidence>
<keyword evidence="3 5" id="KW-0808">Transferase</keyword>
<reference evidence="5 6" key="1">
    <citation type="submission" date="2011-02" db="EMBL/GenBank/DDBJ databases">
        <authorList>
            <person name="Muzny D."/>
            <person name="Qin X."/>
            <person name="Buhay C."/>
            <person name="Dugan-Rocha S."/>
            <person name="Ding Y."/>
            <person name="Chen G."/>
            <person name="Hawes A."/>
            <person name="Holder M."/>
            <person name="Jhangiani S."/>
            <person name="Johnson A."/>
            <person name="Khan Z."/>
            <person name="Li Z."/>
            <person name="Liu W."/>
            <person name="Liu X."/>
            <person name="Perez L."/>
            <person name="Shen H."/>
            <person name="Wang Q."/>
            <person name="Watt J."/>
            <person name="Xi L."/>
            <person name="Xin Y."/>
            <person name="Zhou J."/>
            <person name="Deng J."/>
            <person name="Jiang H."/>
            <person name="Liu Y."/>
            <person name="Qu J."/>
            <person name="Song X.-Z."/>
            <person name="Zhang L."/>
            <person name="Villasana D."/>
            <person name="Johnson A."/>
            <person name="Liu J."/>
            <person name="Liyanage D."/>
            <person name="Lorensuhewa L."/>
            <person name="Robinson T."/>
            <person name="Song A."/>
            <person name="Song B.-B."/>
            <person name="Dinh H."/>
            <person name="Thornton R."/>
            <person name="Coyle M."/>
            <person name="Francisco L."/>
            <person name="Jackson L."/>
            <person name="Javaid M."/>
            <person name="Korchina V."/>
            <person name="Kovar C."/>
            <person name="Mata R."/>
            <person name="Mathew T."/>
            <person name="Ngo R."/>
            <person name="Nguyen L."/>
            <person name="Nguyen N."/>
            <person name="Okwuonu G."/>
            <person name="Ongeri F."/>
            <person name="Pham C."/>
            <person name="Simmons D."/>
            <person name="Wilczek-Boney K."/>
            <person name="Hale W."/>
            <person name="Jakkamsetti A."/>
            <person name="Pham P."/>
            <person name="Ruth R."/>
            <person name="San Lucas F."/>
            <person name="Warren J."/>
            <person name="Zhang J."/>
            <person name="Zhao Z."/>
            <person name="Zhou C."/>
            <person name="Zhu D."/>
            <person name="Lee S."/>
            <person name="Bess C."/>
            <person name="Blankenburg K."/>
            <person name="Forbes L."/>
            <person name="Fu Q."/>
            <person name="Gubbala S."/>
            <person name="Hirani K."/>
            <person name="Jayaseelan J.C."/>
            <person name="Lara F."/>
            <person name="Munidasa M."/>
            <person name="Palculict T."/>
            <person name="Patil S."/>
            <person name="Pu L.-L."/>
            <person name="Saada N."/>
            <person name="Tang L."/>
            <person name="Weissenberger G."/>
            <person name="Zhu Y."/>
            <person name="Hemphill L."/>
            <person name="Shang Y."/>
            <person name="Youmans B."/>
            <person name="Ayvaz T."/>
            <person name="Ross M."/>
            <person name="Santibanez J."/>
            <person name="Aqrawi P."/>
            <person name="Gross S."/>
            <person name="Joshi V."/>
            <person name="Fowler G."/>
            <person name="Nazareth L."/>
            <person name="Reid J."/>
            <person name="Worley K."/>
            <person name="Petrosino J."/>
            <person name="Highlander S."/>
            <person name="Gibbs R."/>
        </authorList>
    </citation>
    <scope>NUCLEOTIDE SEQUENCE [LARGE SCALE GENOMIC DNA]</scope>
    <source>
        <strain evidence="5 6">DSM 15829</strain>
    </source>
</reference>
<keyword evidence="4" id="KW-1133">Transmembrane helix</keyword>
<gene>
    <name evidence="5" type="ORF">HMPREF0091_10643</name>
</gene>
<evidence type="ECO:0000256" key="3">
    <source>
        <dbReference type="ARBA" id="ARBA00022679"/>
    </source>
</evidence>
<dbReference type="InterPro" id="IPR029044">
    <property type="entry name" value="Nucleotide-diphossugar_trans"/>
</dbReference>
<dbReference type="PANTHER" id="PTHR43630">
    <property type="entry name" value="POLY-BETA-1,6-N-ACETYL-D-GLUCOSAMINE SYNTHASE"/>
    <property type="match status" value="1"/>
</dbReference>
<dbReference type="Gene3D" id="3.90.550.10">
    <property type="entry name" value="Spore Coat Polysaccharide Biosynthesis Protein SpsA, Chain A"/>
    <property type="match status" value="1"/>
</dbReference>
<keyword evidence="6" id="KW-1185">Reference proteome</keyword>
<protein>
    <submittedName>
        <fullName evidence="5">Glycosyltransferase, group 2 family protein</fullName>
        <ecNumber evidence="5">2.4.-.-</ecNumber>
    </submittedName>
</protein>
<comment type="similarity">
    <text evidence="1">Belongs to the glycosyltransferase 2 family.</text>
</comment>
<keyword evidence="4" id="KW-0812">Transmembrane</keyword>
<keyword evidence="2 5" id="KW-0328">Glycosyltransferase</keyword>
<dbReference type="AlphaFoldDB" id="F1T4Q2"/>
<dbReference type="SUPFAM" id="SSF53448">
    <property type="entry name" value="Nucleotide-diphospho-sugar transferases"/>
    <property type="match status" value="1"/>
</dbReference>
<comment type="caution">
    <text evidence="5">The sequence shown here is derived from an EMBL/GenBank/DDBJ whole genome shotgun (WGS) entry which is preliminary data.</text>
</comment>